<dbReference type="Pfam" id="PF12796">
    <property type="entry name" value="Ank_2"/>
    <property type="match status" value="2"/>
</dbReference>
<comment type="subcellular location">
    <subcellularLocation>
        <location evidence="1">Membrane</location>
        <topology evidence="1">Multi-pass membrane protein</topology>
    </subcellularLocation>
</comment>
<dbReference type="OrthoDB" id="10040922at2759"/>
<evidence type="ECO:0000256" key="6">
    <source>
        <dbReference type="ARBA" id="ARBA00023136"/>
    </source>
</evidence>
<name>A0A2I4F0B3_JUGRE</name>
<evidence type="ECO:0000256" key="3">
    <source>
        <dbReference type="ARBA" id="ARBA00022737"/>
    </source>
</evidence>
<organism evidence="7 8">
    <name type="scientific">Juglans regia</name>
    <name type="common">English walnut</name>
    <dbReference type="NCBI Taxonomy" id="51240"/>
    <lineage>
        <taxon>Eukaryota</taxon>
        <taxon>Viridiplantae</taxon>
        <taxon>Streptophyta</taxon>
        <taxon>Embryophyta</taxon>
        <taxon>Tracheophyta</taxon>
        <taxon>Spermatophyta</taxon>
        <taxon>Magnoliopsida</taxon>
        <taxon>eudicotyledons</taxon>
        <taxon>Gunneridae</taxon>
        <taxon>Pentapetalae</taxon>
        <taxon>rosids</taxon>
        <taxon>fabids</taxon>
        <taxon>Fagales</taxon>
        <taxon>Juglandaceae</taxon>
        <taxon>Juglans</taxon>
    </lineage>
</organism>
<evidence type="ECO:0000256" key="4">
    <source>
        <dbReference type="ARBA" id="ARBA00022989"/>
    </source>
</evidence>
<dbReference type="AlphaFoldDB" id="A0A2I4F0B3"/>
<gene>
    <name evidence="8" type="primary">LOC108994372</name>
</gene>
<dbReference type="Pfam" id="PF13962">
    <property type="entry name" value="PGG"/>
    <property type="match status" value="1"/>
</dbReference>
<keyword evidence="7" id="KW-1185">Reference proteome</keyword>
<dbReference type="GO" id="GO:0005886">
    <property type="term" value="C:plasma membrane"/>
    <property type="evidence" value="ECO:0000318"/>
    <property type="project" value="GO_Central"/>
</dbReference>
<proteinExistence type="predicted"/>
<dbReference type="InterPro" id="IPR036770">
    <property type="entry name" value="Ankyrin_rpt-contain_sf"/>
</dbReference>
<keyword evidence="4" id="KW-1133">Transmembrane helix</keyword>
<evidence type="ECO:0000313" key="8">
    <source>
        <dbReference type="RefSeq" id="XP_018825085.1"/>
    </source>
</evidence>
<reference evidence="8" key="1">
    <citation type="submission" date="2025-08" db="UniProtKB">
        <authorList>
            <consortium name="RefSeq"/>
        </authorList>
    </citation>
    <scope>IDENTIFICATION</scope>
    <source>
        <tissue evidence="8">Leaves</tissue>
    </source>
</reference>
<dbReference type="Gene3D" id="1.25.40.20">
    <property type="entry name" value="Ankyrin repeat-containing domain"/>
    <property type="match status" value="3"/>
</dbReference>
<evidence type="ECO:0000256" key="1">
    <source>
        <dbReference type="ARBA" id="ARBA00004141"/>
    </source>
</evidence>
<dbReference type="SUPFAM" id="SSF48403">
    <property type="entry name" value="Ankyrin repeat"/>
    <property type="match status" value="1"/>
</dbReference>
<dbReference type="PROSITE" id="PS50088">
    <property type="entry name" value="ANK_REPEAT"/>
    <property type="match status" value="4"/>
</dbReference>
<dbReference type="SMART" id="SM00248">
    <property type="entry name" value="ANK"/>
    <property type="match status" value="8"/>
</dbReference>
<dbReference type="InterPro" id="IPR026961">
    <property type="entry name" value="PGG_dom"/>
</dbReference>
<dbReference type="PANTHER" id="PTHR24186">
    <property type="entry name" value="PROTEIN PHOSPHATASE 1 REGULATORY SUBUNIT"/>
    <property type="match status" value="1"/>
</dbReference>
<sequence>MSTTPLCGNREAMTITRMGPILYNAAAQGNIMVFKNHKFKRPLEALLTPNKNTILHIFITTLKTGIESTEKNFVGDILNMCPSLLCQVNVKDETPLHIAARYGHANIIRVLIQQVRYGHNQDLGSGAEAIREMLRMVTKEKDTALHEAVRYNHFEVIKLLIKEDPDFSYSINDVGETPLYIAVERDFENLVLEILNTCNSPAYDGPLGRTALHAAAFRDNTVTIEAILEKIGGAITKNVDQEGWTPLHLAAYSGGWLSTKLLLEHDSEVAYIKDKKGRTALHIAAHRGNNQVMKSIIDMCPDCCELLDNRGWNALHFAVEGDRPDSTESTVELILENSSLSNLLNEKDAEGNTPLHHYSLSSGPYLKDLIDHPRVDKMAFNKNNLNAYQVALSAKLSTGKMMEIGLKFWSYSGRVLTEDEDKLKKIIQDDVKDMENKRKASRIVYMEKAAETHLVVAALITTVTFAAAITMPGGFVGTGDNPHDYEGSVVLTRNAAFKMFIITDVISLVLSCSAVVTHLLTSLLFKYSKSDETRNIFLRLAYVFILMAMGAMVLAFITGAYAVLAHSLDLAITTCVIGSCFFVIISLICGLYRKDLGLLYIVDKLKYIYS</sequence>
<dbReference type="GeneID" id="108994372"/>
<keyword evidence="3" id="KW-0677">Repeat</keyword>
<dbReference type="Proteomes" id="UP000235220">
    <property type="component" value="Chromosome 9"/>
</dbReference>
<evidence type="ECO:0000256" key="5">
    <source>
        <dbReference type="ARBA" id="ARBA00023043"/>
    </source>
</evidence>
<dbReference type="PANTHER" id="PTHR24186:SF36">
    <property type="entry name" value="SERINE_THREONINE-PROTEIN PHOSPHATASE 6 REGULATORY ANKYRIN REPEAT SUBUNIT A-LIKE"/>
    <property type="match status" value="1"/>
</dbReference>
<evidence type="ECO:0000256" key="2">
    <source>
        <dbReference type="ARBA" id="ARBA00022692"/>
    </source>
</evidence>
<evidence type="ECO:0000313" key="7">
    <source>
        <dbReference type="Proteomes" id="UP000235220"/>
    </source>
</evidence>
<protein>
    <submittedName>
        <fullName evidence="8">Ankyrin repeat-containing protein At5g02620-like</fullName>
    </submittedName>
</protein>
<dbReference type="InterPro" id="IPR002110">
    <property type="entry name" value="Ankyrin_rpt"/>
</dbReference>
<dbReference type="FunCoup" id="A0A2I4F0B3">
    <property type="interactions" value="6"/>
</dbReference>
<keyword evidence="6" id="KW-0472">Membrane</keyword>
<dbReference type="RefSeq" id="XP_018825085.1">
    <property type="nucleotide sequence ID" value="XM_018969540.2"/>
</dbReference>
<accession>A0A2I4F0B3</accession>
<dbReference type="KEGG" id="jre:108994372"/>
<dbReference type="Gramene" id="Jr09_06200_p1">
    <property type="protein sequence ID" value="cds.Jr09_06200_p1"/>
    <property type="gene ID" value="Jr09_06200"/>
</dbReference>
<keyword evidence="5" id="KW-0040">ANK repeat</keyword>
<keyword evidence="2" id="KW-0812">Transmembrane</keyword>
<dbReference type="STRING" id="51240.A0A2I4F0B3"/>
<dbReference type="PROSITE" id="PS50297">
    <property type="entry name" value="ANK_REP_REGION"/>
    <property type="match status" value="4"/>
</dbReference>